<dbReference type="GO" id="GO:0071949">
    <property type="term" value="F:FAD binding"/>
    <property type="evidence" value="ECO:0007669"/>
    <property type="project" value="TreeGrafter"/>
</dbReference>
<comment type="caution">
    <text evidence="8">The sequence shown here is derived from an EMBL/GenBank/DDBJ whole genome shotgun (WGS) entry which is preliminary data.</text>
</comment>
<reference evidence="7" key="2">
    <citation type="submission" date="2023-06" db="EMBL/GenBank/DDBJ databases">
        <title>Black Yeasts Isolated from many extreme environments.</title>
        <authorList>
            <person name="Coleine C."/>
            <person name="Stajich J.E."/>
            <person name="Selbmann L."/>
        </authorList>
    </citation>
    <scope>NUCLEOTIDE SEQUENCE</scope>
    <source>
        <strain evidence="7">CCFEE 5200</strain>
    </source>
</reference>
<dbReference type="AlphaFoldDB" id="A0A4U0UXJ8"/>
<keyword evidence="10" id="KW-1185">Reference proteome</keyword>
<dbReference type="EMBL" id="JAUJLE010000105">
    <property type="protein sequence ID" value="KAK0982662.1"/>
    <property type="molecule type" value="Genomic_DNA"/>
</dbReference>
<proteinExistence type="inferred from homology"/>
<dbReference type="InterPro" id="IPR029041">
    <property type="entry name" value="FAD-linked_oxidoreductase-like"/>
</dbReference>
<dbReference type="Pfam" id="PF01619">
    <property type="entry name" value="Pro_dh"/>
    <property type="match status" value="1"/>
</dbReference>
<dbReference type="SUPFAM" id="SSF51730">
    <property type="entry name" value="FAD-linked oxidoreductase"/>
    <property type="match status" value="1"/>
</dbReference>
<dbReference type="Proteomes" id="UP001175353">
    <property type="component" value="Unassembled WGS sequence"/>
</dbReference>
<evidence type="ECO:0000313" key="10">
    <source>
        <dbReference type="Proteomes" id="UP001175353"/>
    </source>
</evidence>
<reference evidence="8 9" key="1">
    <citation type="submission" date="2017-03" db="EMBL/GenBank/DDBJ databases">
        <title>Genomes of endolithic fungi from Antarctica.</title>
        <authorList>
            <person name="Coleine C."/>
            <person name="Masonjones S."/>
            <person name="Stajich J.E."/>
        </authorList>
    </citation>
    <scope>NUCLEOTIDE SEQUENCE [LARGE SCALE GENOMIC DNA]</scope>
    <source>
        <strain evidence="8 9">CCFEE 5311</strain>
    </source>
</reference>
<keyword evidence="4 5" id="KW-0642">Proline metabolism</keyword>
<dbReference type="InterPro" id="IPR015659">
    <property type="entry name" value="Proline_oxidase"/>
</dbReference>
<evidence type="ECO:0000313" key="9">
    <source>
        <dbReference type="Proteomes" id="UP000310066"/>
    </source>
</evidence>
<dbReference type="Gene3D" id="3.20.20.220">
    <property type="match status" value="1"/>
</dbReference>
<keyword evidence="5" id="KW-0274">FAD</keyword>
<comment type="function">
    <text evidence="5">Converts proline to delta-1-pyrroline-5-carboxylate.</text>
</comment>
<sequence length="511" mass="55751">MERTSGFRLATGLLSAVAPKHATPVCYFVLPQHTRRAASTNPNSRRLHTTPATAQDAALTLSSSAVPAALSPTALAHSGPPPPTTMPPALSCLPLSQVLRTYLITSISSSPLLLRTSTTLLRSMLESRNPLTSIDRNPLLRSLLWHTFYRQFCAGETPSQVARVNAELRAQGYSGVILEYALEVLKDAEGAEANEERDVGVWRRRMLETVAMASPGDFVGLKWSGMGPAAMRRMKEDREPSAAMEEAMHALCAAARDRRTSLLPAAEETWSLSGFFNWTMKMQRVYNAAQRGGECVVYSTYQAYLKQTPETISRHLALAQKENFTLGLKLVRGAYLGSEERALIHPSIEATHAAYDGIMASLIRREPNTRITTPADAWPKISVVLATHNAVSVQLAQSLRHQQFSRGEPLTQLSFAQLQGMADEVSCTLIAAAKAAEESAEEAAGKGQSSGAQAVRERVYKCTTWGSMGECLNYLLRRAAENKDAAGRTQETRRAMRGEIGRRVRGVVGLA</sequence>
<protein>
    <recommendedName>
        <fullName evidence="2 5">Proline dehydrogenase</fullName>
        <ecNumber evidence="2 5">1.5.5.2</ecNumber>
    </recommendedName>
</protein>
<organism evidence="8 9">
    <name type="scientific">Friedmanniomyces endolithicus</name>
    <dbReference type="NCBI Taxonomy" id="329885"/>
    <lineage>
        <taxon>Eukaryota</taxon>
        <taxon>Fungi</taxon>
        <taxon>Dikarya</taxon>
        <taxon>Ascomycota</taxon>
        <taxon>Pezizomycotina</taxon>
        <taxon>Dothideomycetes</taxon>
        <taxon>Dothideomycetidae</taxon>
        <taxon>Mycosphaerellales</taxon>
        <taxon>Teratosphaeriaceae</taxon>
        <taxon>Friedmanniomyces</taxon>
    </lineage>
</organism>
<dbReference type="PANTHER" id="PTHR13914">
    <property type="entry name" value="PROLINE OXIDASE"/>
    <property type="match status" value="1"/>
</dbReference>
<dbReference type="GO" id="GO:0005739">
    <property type="term" value="C:mitochondrion"/>
    <property type="evidence" value="ECO:0007669"/>
    <property type="project" value="TreeGrafter"/>
</dbReference>
<dbReference type="InterPro" id="IPR002872">
    <property type="entry name" value="Proline_DH_dom"/>
</dbReference>
<dbReference type="GO" id="GO:0010133">
    <property type="term" value="P:L-proline catabolic process to L-glutamate"/>
    <property type="evidence" value="ECO:0007669"/>
    <property type="project" value="TreeGrafter"/>
</dbReference>
<evidence type="ECO:0000256" key="3">
    <source>
        <dbReference type="ARBA" id="ARBA00023002"/>
    </source>
</evidence>
<keyword evidence="5" id="KW-0285">Flavoprotein</keyword>
<dbReference type="GO" id="GO:0004657">
    <property type="term" value="F:proline dehydrogenase activity"/>
    <property type="evidence" value="ECO:0007669"/>
    <property type="project" value="UniProtKB-EC"/>
</dbReference>
<accession>A0A4U0UXJ8</accession>
<evidence type="ECO:0000313" key="7">
    <source>
        <dbReference type="EMBL" id="KAK0982662.1"/>
    </source>
</evidence>
<name>A0A4U0UXJ8_9PEZI</name>
<gene>
    <name evidence="7" type="primary">PUT1_1</name>
    <name evidence="8" type="ORF">B0A54_10307</name>
    <name evidence="7" type="ORF">LTR91_011487</name>
</gene>
<evidence type="ECO:0000256" key="5">
    <source>
        <dbReference type="RuleBase" id="RU364054"/>
    </source>
</evidence>
<dbReference type="Proteomes" id="UP000310066">
    <property type="component" value="Unassembled WGS sequence"/>
</dbReference>
<dbReference type="STRING" id="329885.A0A4U0UXJ8"/>
<dbReference type="PANTHER" id="PTHR13914:SF0">
    <property type="entry name" value="PROLINE DEHYDROGENASE 1, MITOCHONDRIAL"/>
    <property type="match status" value="1"/>
</dbReference>
<evidence type="ECO:0000256" key="1">
    <source>
        <dbReference type="ARBA" id="ARBA00005869"/>
    </source>
</evidence>
<comment type="catalytic activity">
    <reaction evidence="5">
        <text>L-proline + a quinone = (S)-1-pyrroline-5-carboxylate + a quinol + H(+)</text>
        <dbReference type="Rhea" id="RHEA:23784"/>
        <dbReference type="ChEBI" id="CHEBI:15378"/>
        <dbReference type="ChEBI" id="CHEBI:17388"/>
        <dbReference type="ChEBI" id="CHEBI:24646"/>
        <dbReference type="ChEBI" id="CHEBI:60039"/>
        <dbReference type="ChEBI" id="CHEBI:132124"/>
        <dbReference type="EC" id="1.5.5.2"/>
    </reaction>
</comment>
<evidence type="ECO:0000256" key="2">
    <source>
        <dbReference type="ARBA" id="ARBA00012695"/>
    </source>
</evidence>
<evidence type="ECO:0000313" key="8">
    <source>
        <dbReference type="EMBL" id="TKA39955.1"/>
    </source>
</evidence>
<feature type="domain" description="Proline dehydrogenase" evidence="6">
    <location>
        <begin position="167"/>
        <end position="490"/>
    </location>
</feature>
<comment type="cofactor">
    <cofactor evidence="5">
        <name>FAD</name>
        <dbReference type="ChEBI" id="CHEBI:57692"/>
    </cofactor>
</comment>
<keyword evidence="3 5" id="KW-0560">Oxidoreductase</keyword>
<dbReference type="EC" id="1.5.5.2" evidence="2 5"/>
<dbReference type="EMBL" id="NAJP01000036">
    <property type="protein sequence ID" value="TKA39955.1"/>
    <property type="molecule type" value="Genomic_DNA"/>
</dbReference>
<evidence type="ECO:0000259" key="6">
    <source>
        <dbReference type="Pfam" id="PF01619"/>
    </source>
</evidence>
<evidence type="ECO:0000256" key="4">
    <source>
        <dbReference type="ARBA" id="ARBA00023062"/>
    </source>
</evidence>
<dbReference type="OrthoDB" id="5464at2759"/>
<comment type="similarity">
    <text evidence="1 5">Belongs to the proline oxidase family.</text>
</comment>